<organism evidence="1 2">
    <name type="scientific">Rhodosalinus halophilus</name>
    <dbReference type="NCBI Taxonomy" id="2259333"/>
    <lineage>
        <taxon>Bacteria</taxon>
        <taxon>Pseudomonadati</taxon>
        <taxon>Pseudomonadota</taxon>
        <taxon>Alphaproteobacteria</taxon>
        <taxon>Rhodobacterales</taxon>
        <taxon>Paracoccaceae</taxon>
        <taxon>Rhodosalinus</taxon>
    </lineage>
</organism>
<dbReference type="Proteomes" id="UP000253370">
    <property type="component" value="Unassembled WGS sequence"/>
</dbReference>
<protein>
    <submittedName>
        <fullName evidence="1">Uncharacterized protein</fullName>
    </submittedName>
</protein>
<reference evidence="1 2" key="1">
    <citation type="submission" date="2018-07" db="EMBL/GenBank/DDBJ databases">
        <title>Rhodosalinus sp. strain E84T genomic sequence and assembly.</title>
        <authorList>
            <person name="Liu Z.-W."/>
            <person name="Lu D.-C."/>
        </authorList>
    </citation>
    <scope>NUCLEOTIDE SEQUENCE [LARGE SCALE GENOMIC DNA]</scope>
    <source>
        <strain evidence="1 2">E84</strain>
    </source>
</reference>
<dbReference type="RefSeq" id="WP_113287889.1">
    <property type="nucleotide sequence ID" value="NZ_QNTQ01000002.1"/>
</dbReference>
<name>A0A365UCJ1_9RHOB</name>
<evidence type="ECO:0000313" key="1">
    <source>
        <dbReference type="EMBL" id="RBI87041.1"/>
    </source>
</evidence>
<gene>
    <name evidence="1" type="ORF">DRV85_02645</name>
</gene>
<dbReference type="AlphaFoldDB" id="A0A365UCJ1"/>
<accession>A0A365UCJ1</accession>
<comment type="caution">
    <text evidence="1">The sequence shown here is derived from an EMBL/GenBank/DDBJ whole genome shotgun (WGS) entry which is preliminary data.</text>
</comment>
<keyword evidence="2" id="KW-1185">Reference proteome</keyword>
<sequence length="62" mass="6753">MQELKTAILNARYIDMMELAATAAEAADQSTERDNQLAGPRAQAIAAAIFRWAADEIDGDTR</sequence>
<evidence type="ECO:0000313" key="2">
    <source>
        <dbReference type="Proteomes" id="UP000253370"/>
    </source>
</evidence>
<dbReference type="EMBL" id="QNTQ01000002">
    <property type="protein sequence ID" value="RBI87041.1"/>
    <property type="molecule type" value="Genomic_DNA"/>
</dbReference>
<proteinExistence type="predicted"/>